<protein>
    <submittedName>
        <fullName evidence="2">Uncharacterized protein</fullName>
    </submittedName>
</protein>
<name>G4ZCX8_PHYSP</name>
<keyword evidence="3" id="KW-1185">Reference proteome</keyword>
<reference evidence="2 3" key="1">
    <citation type="journal article" date="2006" name="Science">
        <title>Phytophthora genome sequences uncover evolutionary origins and mechanisms of pathogenesis.</title>
        <authorList>
            <person name="Tyler B.M."/>
            <person name="Tripathy S."/>
            <person name="Zhang X."/>
            <person name="Dehal P."/>
            <person name="Jiang R.H."/>
            <person name="Aerts A."/>
            <person name="Arredondo F.D."/>
            <person name="Baxter L."/>
            <person name="Bensasson D."/>
            <person name="Beynon J.L."/>
            <person name="Chapman J."/>
            <person name="Damasceno C.M."/>
            <person name="Dorrance A.E."/>
            <person name="Dou D."/>
            <person name="Dickerman A.W."/>
            <person name="Dubchak I.L."/>
            <person name="Garbelotto M."/>
            <person name="Gijzen M."/>
            <person name="Gordon S.G."/>
            <person name="Govers F."/>
            <person name="Grunwald N.J."/>
            <person name="Huang W."/>
            <person name="Ivors K.L."/>
            <person name="Jones R.W."/>
            <person name="Kamoun S."/>
            <person name="Krampis K."/>
            <person name="Lamour K.H."/>
            <person name="Lee M.K."/>
            <person name="McDonald W.H."/>
            <person name="Medina M."/>
            <person name="Meijer H.J."/>
            <person name="Nordberg E.K."/>
            <person name="Maclean D.J."/>
            <person name="Ospina-Giraldo M.D."/>
            <person name="Morris P.F."/>
            <person name="Phuntumart V."/>
            <person name="Putnam N.H."/>
            <person name="Rash S."/>
            <person name="Rose J.K."/>
            <person name="Sakihama Y."/>
            <person name="Salamov A.A."/>
            <person name="Savidor A."/>
            <person name="Scheuring C.F."/>
            <person name="Smith B.M."/>
            <person name="Sobral B.W."/>
            <person name="Terry A."/>
            <person name="Torto-Alalibo T.A."/>
            <person name="Win J."/>
            <person name="Xu Z."/>
            <person name="Zhang H."/>
            <person name="Grigoriev I.V."/>
            <person name="Rokhsar D.S."/>
            <person name="Boore J.L."/>
        </authorList>
    </citation>
    <scope>NUCLEOTIDE SEQUENCE [LARGE SCALE GENOMIC DNA]</scope>
    <source>
        <strain evidence="2 3">P6497</strain>
    </source>
</reference>
<proteinExistence type="predicted"/>
<dbReference type="Proteomes" id="UP000002640">
    <property type="component" value="Unassembled WGS sequence"/>
</dbReference>
<organism evidence="2 3">
    <name type="scientific">Phytophthora sojae (strain P6497)</name>
    <name type="common">Soybean stem and root rot agent</name>
    <name type="synonym">Phytophthora megasperma f. sp. glycines</name>
    <dbReference type="NCBI Taxonomy" id="1094619"/>
    <lineage>
        <taxon>Eukaryota</taxon>
        <taxon>Sar</taxon>
        <taxon>Stramenopiles</taxon>
        <taxon>Oomycota</taxon>
        <taxon>Peronosporomycetes</taxon>
        <taxon>Peronosporales</taxon>
        <taxon>Peronosporaceae</taxon>
        <taxon>Phytophthora</taxon>
    </lineage>
</organism>
<evidence type="ECO:0000256" key="1">
    <source>
        <dbReference type="SAM" id="MobiDB-lite"/>
    </source>
</evidence>
<dbReference type="EMBL" id="JH159154">
    <property type="protein sequence ID" value="EGZ18336.1"/>
    <property type="molecule type" value="Genomic_DNA"/>
</dbReference>
<sequence>MELSEYEAKRQRRVQENLQKLQALGVPKIPQRPRPVARKKREAQQLQPVRRSLRQRRQRENDTTAEEAEPEELQALDSLPPRPKRVKPEPPEPLDLPVTHPAELYNPHRGKNQHVSSSQIQIQLEQFHSEWLGTQLLPVGKQTVMQGMCPPGFVAKFSKMSGVQPWSNAVVLFVNVESESPYDNVFQQEEADGRSAVHFQWFGQNRWHDESPLVMRLRRMKRGDESLRFDESALISTAGGLVTSAIGRHPNLWSFGGNCWMWTCYRGKKCVTCWQPLIRLNT</sequence>
<dbReference type="STRING" id="1094619.G4ZCX8"/>
<dbReference type="KEGG" id="psoj:PHYSODRAFT_498773"/>
<gene>
    <name evidence="2" type="ORF">PHYSODRAFT_498773</name>
</gene>
<evidence type="ECO:0000313" key="3">
    <source>
        <dbReference type="Proteomes" id="UP000002640"/>
    </source>
</evidence>
<feature type="compositionally biased region" description="Acidic residues" evidence="1">
    <location>
        <begin position="63"/>
        <end position="74"/>
    </location>
</feature>
<evidence type="ECO:0000313" key="2">
    <source>
        <dbReference type="EMBL" id="EGZ18336.1"/>
    </source>
</evidence>
<dbReference type="AlphaFoldDB" id="G4ZCX8"/>
<dbReference type="InParanoid" id="G4ZCX8"/>
<dbReference type="RefSeq" id="XP_009527394.1">
    <property type="nucleotide sequence ID" value="XM_009529099.1"/>
</dbReference>
<feature type="region of interest" description="Disordered" evidence="1">
    <location>
        <begin position="18"/>
        <end position="98"/>
    </location>
</feature>
<dbReference type="GeneID" id="20657601"/>
<accession>G4ZCX8</accession>
<dbReference type="OMA" id="QPWKNAI"/>